<name>A0A163MVB9_ABSGL</name>
<evidence type="ECO:0000313" key="2">
    <source>
        <dbReference type="Proteomes" id="UP000078561"/>
    </source>
</evidence>
<dbReference type="GO" id="GO:0003677">
    <property type="term" value="F:DNA binding"/>
    <property type="evidence" value="ECO:0007669"/>
    <property type="project" value="InterPro"/>
</dbReference>
<reference evidence="1" key="1">
    <citation type="submission" date="2016-04" db="EMBL/GenBank/DDBJ databases">
        <authorList>
            <person name="Evans L.H."/>
            <person name="Alamgir A."/>
            <person name="Owens N."/>
            <person name="Weber N.D."/>
            <person name="Virtaneva K."/>
            <person name="Barbian K."/>
            <person name="Babar A."/>
            <person name="Rosenke K."/>
        </authorList>
    </citation>
    <scope>NUCLEOTIDE SEQUENCE [LARGE SCALE GENOMIC DNA]</scope>
    <source>
        <strain evidence="1">CBS 101.48</strain>
    </source>
</reference>
<dbReference type="Proteomes" id="UP000078561">
    <property type="component" value="Unassembled WGS sequence"/>
</dbReference>
<dbReference type="Gene3D" id="1.10.443.20">
    <property type="entry name" value="Centromere DNA-binding protein complex CBF3 subunit, domain 2"/>
    <property type="match status" value="1"/>
</dbReference>
<dbReference type="OrthoDB" id="2204095at2759"/>
<evidence type="ECO:0000313" key="1">
    <source>
        <dbReference type="EMBL" id="SAM09111.1"/>
    </source>
</evidence>
<sequence>MVFFFSSEIDRQGPLFFWYQVQQEGAYLTIFPREMMQSMTGFPTKGRFFNLARAASDPPTTGLCKKLFLAIDEWHDRLAVKELSPGNNNPIQPIVAANAFVQPTCHSKGSAAN</sequence>
<gene>
    <name evidence="1" type="primary">ABSGL_14785.1 scaffold 14966</name>
</gene>
<dbReference type="AlphaFoldDB" id="A0A163MVB9"/>
<dbReference type="InParanoid" id="A0A163MVB9"/>
<keyword evidence="2" id="KW-1185">Reference proteome</keyword>
<protein>
    <recommendedName>
        <fullName evidence="3">Ndc10 domain-containing protein</fullName>
    </recommendedName>
</protein>
<proteinExistence type="predicted"/>
<organism evidence="1">
    <name type="scientific">Absidia glauca</name>
    <name type="common">Pin mould</name>
    <dbReference type="NCBI Taxonomy" id="4829"/>
    <lineage>
        <taxon>Eukaryota</taxon>
        <taxon>Fungi</taxon>
        <taxon>Fungi incertae sedis</taxon>
        <taxon>Mucoromycota</taxon>
        <taxon>Mucoromycotina</taxon>
        <taxon>Mucoromycetes</taxon>
        <taxon>Mucorales</taxon>
        <taxon>Cunninghamellaceae</taxon>
        <taxon>Absidia</taxon>
    </lineage>
</organism>
<dbReference type="EMBL" id="LT554985">
    <property type="protein sequence ID" value="SAM09111.1"/>
    <property type="molecule type" value="Genomic_DNA"/>
</dbReference>
<accession>A0A163MVB9</accession>
<evidence type="ECO:0008006" key="3">
    <source>
        <dbReference type="Google" id="ProtNLM"/>
    </source>
</evidence>
<dbReference type="InterPro" id="IPR038279">
    <property type="entry name" value="Ndc10_dom2_sf"/>
</dbReference>